<keyword evidence="3" id="KW-1185">Reference proteome</keyword>
<name>A0A0U5GRX2_9GAMM</name>
<feature type="compositionally biased region" description="Polar residues" evidence="1">
    <location>
        <begin position="38"/>
        <end position="47"/>
    </location>
</feature>
<gene>
    <name evidence="2" type="ORF">EM595_3437</name>
</gene>
<protein>
    <submittedName>
        <fullName evidence="2">Uncharacterized protein</fullName>
    </submittedName>
</protein>
<accession>A0A0U5GRX2</accession>
<dbReference type="AlphaFoldDB" id="A0A0U5GRX2"/>
<dbReference type="STRING" id="1619313.EM595_3437"/>
<evidence type="ECO:0000313" key="3">
    <source>
        <dbReference type="Proteomes" id="UP000059419"/>
    </source>
</evidence>
<dbReference type="KEGG" id="ege:EM595_3437"/>
<organism evidence="2 3">
    <name type="scientific">Duffyella gerundensis</name>
    <dbReference type="NCBI Taxonomy" id="1619313"/>
    <lineage>
        <taxon>Bacteria</taxon>
        <taxon>Pseudomonadati</taxon>
        <taxon>Pseudomonadota</taxon>
        <taxon>Gammaproteobacteria</taxon>
        <taxon>Enterobacterales</taxon>
        <taxon>Erwiniaceae</taxon>
        <taxon>Duffyella</taxon>
    </lineage>
</organism>
<feature type="region of interest" description="Disordered" evidence="1">
    <location>
        <begin position="26"/>
        <end position="47"/>
    </location>
</feature>
<sequence length="47" mass="5560">MGSQAALNKDKTRLFQSFRAAFIARKPEQQRHDKKQYLFQNYSPLTT</sequence>
<evidence type="ECO:0000256" key="1">
    <source>
        <dbReference type="SAM" id="MobiDB-lite"/>
    </source>
</evidence>
<proteinExistence type="predicted"/>
<dbReference type="EMBL" id="LN907827">
    <property type="protein sequence ID" value="CUU25668.1"/>
    <property type="molecule type" value="Genomic_DNA"/>
</dbReference>
<evidence type="ECO:0000313" key="2">
    <source>
        <dbReference type="EMBL" id="CUU25668.1"/>
    </source>
</evidence>
<dbReference type="PATRIC" id="fig|1619313.3.peg.3565"/>
<dbReference type="Proteomes" id="UP000059419">
    <property type="component" value="Chromosome 1"/>
</dbReference>
<reference evidence="3" key="1">
    <citation type="submission" date="2015-11" db="EMBL/GenBank/DDBJ databases">
        <authorList>
            <person name="Blom J."/>
        </authorList>
    </citation>
    <scope>NUCLEOTIDE SEQUENCE [LARGE SCALE GENOMIC DNA]</scope>
</reference>